<protein>
    <submittedName>
        <fullName evidence="2">Prophage LambdaBa02, DNA replication protein</fullName>
    </submittedName>
</protein>
<proteinExistence type="predicted"/>
<dbReference type="EMBL" id="AJWZ01007947">
    <property type="protein sequence ID" value="EKC55495.1"/>
    <property type="molecule type" value="Genomic_DNA"/>
</dbReference>
<reference evidence="2" key="1">
    <citation type="journal article" date="2013" name="Environ. Microbiol.">
        <title>Microbiota from the distal guts of lean and obese adolescents exhibit partial functional redundancy besides clear differences in community structure.</title>
        <authorList>
            <person name="Ferrer M."/>
            <person name="Ruiz A."/>
            <person name="Lanza F."/>
            <person name="Haange S.B."/>
            <person name="Oberbach A."/>
            <person name="Till H."/>
            <person name="Bargiela R."/>
            <person name="Campoy C."/>
            <person name="Segura M.T."/>
            <person name="Richter M."/>
            <person name="von Bergen M."/>
            <person name="Seifert J."/>
            <person name="Suarez A."/>
        </authorList>
    </citation>
    <scope>NUCLEOTIDE SEQUENCE</scope>
</reference>
<gene>
    <name evidence="2" type="ORF">OBE_11535</name>
</gene>
<organism evidence="2">
    <name type="scientific">human gut metagenome</name>
    <dbReference type="NCBI Taxonomy" id="408170"/>
    <lineage>
        <taxon>unclassified sequences</taxon>
        <taxon>metagenomes</taxon>
        <taxon>organismal metagenomes</taxon>
    </lineage>
</organism>
<dbReference type="AlphaFoldDB" id="K1SNP6"/>
<sequence>MGYLERNQQRESNGRMGRAEYVIYEMTKEKDRSSESPCTEKPYTVNPDMDTPVTENTRAIKY</sequence>
<accession>K1SNP6</accession>
<evidence type="ECO:0000313" key="2">
    <source>
        <dbReference type="EMBL" id="EKC55495.1"/>
    </source>
</evidence>
<evidence type="ECO:0000256" key="1">
    <source>
        <dbReference type="SAM" id="MobiDB-lite"/>
    </source>
</evidence>
<name>K1SNP6_9ZZZZ</name>
<comment type="caution">
    <text evidence="2">The sequence shown here is derived from an EMBL/GenBank/DDBJ whole genome shotgun (WGS) entry which is preliminary data.</text>
</comment>
<feature type="compositionally biased region" description="Polar residues" evidence="1">
    <location>
        <begin position="53"/>
        <end position="62"/>
    </location>
</feature>
<feature type="region of interest" description="Disordered" evidence="1">
    <location>
        <begin position="27"/>
        <end position="62"/>
    </location>
</feature>